<dbReference type="PANTHER" id="PTHR33791">
    <property type="entry name" value="CHAPERONIN-LIKE RBCX PROTEIN 1, CHLOROPLASTIC"/>
    <property type="match status" value="1"/>
</dbReference>
<dbReference type="EMBL" id="JALJOQ010000032">
    <property type="protein sequence ID" value="KAK9807233.1"/>
    <property type="molecule type" value="Genomic_DNA"/>
</dbReference>
<keyword evidence="2" id="KW-0143">Chaperone</keyword>
<dbReference type="GO" id="GO:0015977">
    <property type="term" value="P:carbon fixation"/>
    <property type="evidence" value="ECO:0007669"/>
    <property type="project" value="UniProtKB-KW"/>
</dbReference>
<dbReference type="Proteomes" id="UP001465755">
    <property type="component" value="Unassembled WGS sequence"/>
</dbReference>
<dbReference type="InterPro" id="IPR003435">
    <property type="entry name" value="Chaperonin_RcbX"/>
</dbReference>
<accession>A0AAW1PGG2</accession>
<evidence type="ECO:0000313" key="5">
    <source>
        <dbReference type="Proteomes" id="UP001465755"/>
    </source>
</evidence>
<evidence type="ECO:0000256" key="2">
    <source>
        <dbReference type="ARBA" id="ARBA00023186"/>
    </source>
</evidence>
<dbReference type="GO" id="GO:0015979">
    <property type="term" value="P:photosynthesis"/>
    <property type="evidence" value="ECO:0007669"/>
    <property type="project" value="UniProtKB-KW"/>
</dbReference>
<dbReference type="GO" id="GO:0110102">
    <property type="term" value="P:ribulose bisphosphate carboxylase complex assembly"/>
    <property type="evidence" value="ECO:0007669"/>
    <property type="project" value="InterPro"/>
</dbReference>
<comment type="caution">
    <text evidence="4">The sequence shown here is derived from an EMBL/GenBank/DDBJ whole genome shotgun (WGS) entry which is preliminary data.</text>
</comment>
<keyword evidence="3" id="KW-0120">Carbon dioxide fixation</keyword>
<dbReference type="AlphaFoldDB" id="A0AAW1PGG2"/>
<dbReference type="Pfam" id="PF02341">
    <property type="entry name" value="RbcX"/>
    <property type="match status" value="1"/>
</dbReference>
<proteinExistence type="predicted"/>
<name>A0AAW1PGG2_9CHLO</name>
<dbReference type="InterPro" id="IPR038052">
    <property type="entry name" value="Chaperonin_RbcX_sf"/>
</dbReference>
<dbReference type="Gene3D" id="1.10.1200.210">
    <property type="entry name" value="Chaperonin-like RbcX"/>
    <property type="match status" value="1"/>
</dbReference>
<sequence length="142" mass="16260">MFVPDSFGGRSPEWKAADHLRNLFTFIAFRIVLSQLEGRGTGASGSYNAQQYNDLLQYWEANPRISNGDEWLAGLCNKNPMLGVRLMEVRTAYCKEDFEWDNAKRVAVREMDKANQRILSQQAEASFLLSMESQDRNDKTKS</sequence>
<organism evidence="4 5">
    <name type="scientific">Symbiochloris irregularis</name>
    <dbReference type="NCBI Taxonomy" id="706552"/>
    <lineage>
        <taxon>Eukaryota</taxon>
        <taxon>Viridiplantae</taxon>
        <taxon>Chlorophyta</taxon>
        <taxon>core chlorophytes</taxon>
        <taxon>Trebouxiophyceae</taxon>
        <taxon>Trebouxiales</taxon>
        <taxon>Trebouxiaceae</taxon>
        <taxon>Symbiochloris</taxon>
    </lineage>
</organism>
<gene>
    <name evidence="4" type="ORF">WJX73_000157</name>
</gene>
<dbReference type="PANTHER" id="PTHR33791:SF1">
    <property type="entry name" value="RUBISCO CHAPERONE RBCX"/>
    <property type="match status" value="1"/>
</dbReference>
<keyword evidence="1" id="KW-0602">Photosynthesis</keyword>
<keyword evidence="5" id="KW-1185">Reference proteome</keyword>
<evidence type="ECO:0000313" key="4">
    <source>
        <dbReference type="EMBL" id="KAK9807233.1"/>
    </source>
</evidence>
<reference evidence="4 5" key="1">
    <citation type="journal article" date="2024" name="Nat. Commun.">
        <title>Phylogenomics reveals the evolutionary origins of lichenization in chlorophyte algae.</title>
        <authorList>
            <person name="Puginier C."/>
            <person name="Libourel C."/>
            <person name="Otte J."/>
            <person name="Skaloud P."/>
            <person name="Haon M."/>
            <person name="Grisel S."/>
            <person name="Petersen M."/>
            <person name="Berrin J.G."/>
            <person name="Delaux P.M."/>
            <person name="Dal Grande F."/>
            <person name="Keller J."/>
        </authorList>
    </citation>
    <scope>NUCLEOTIDE SEQUENCE [LARGE SCALE GENOMIC DNA]</scope>
    <source>
        <strain evidence="4 5">SAG 2036</strain>
    </source>
</reference>
<dbReference type="GO" id="GO:0044183">
    <property type="term" value="F:protein folding chaperone"/>
    <property type="evidence" value="ECO:0007669"/>
    <property type="project" value="InterPro"/>
</dbReference>
<dbReference type="SUPFAM" id="SSF158615">
    <property type="entry name" value="RbcX-like"/>
    <property type="match status" value="1"/>
</dbReference>
<evidence type="ECO:0000256" key="1">
    <source>
        <dbReference type="ARBA" id="ARBA00022531"/>
    </source>
</evidence>
<protein>
    <submittedName>
        <fullName evidence="4">Uncharacterized protein</fullName>
    </submittedName>
</protein>
<evidence type="ECO:0000256" key="3">
    <source>
        <dbReference type="ARBA" id="ARBA00023300"/>
    </source>
</evidence>